<comment type="caution">
    <text evidence="1">The sequence shown here is derived from an EMBL/GenBank/DDBJ whole genome shotgun (WGS) entry which is preliminary data.</text>
</comment>
<evidence type="ECO:0000313" key="1">
    <source>
        <dbReference type="EMBL" id="KAJ8885294.1"/>
    </source>
</evidence>
<organism evidence="1 2">
    <name type="scientific">Dryococelus australis</name>
    <dbReference type="NCBI Taxonomy" id="614101"/>
    <lineage>
        <taxon>Eukaryota</taxon>
        <taxon>Metazoa</taxon>
        <taxon>Ecdysozoa</taxon>
        <taxon>Arthropoda</taxon>
        <taxon>Hexapoda</taxon>
        <taxon>Insecta</taxon>
        <taxon>Pterygota</taxon>
        <taxon>Neoptera</taxon>
        <taxon>Polyneoptera</taxon>
        <taxon>Phasmatodea</taxon>
        <taxon>Verophasmatodea</taxon>
        <taxon>Anareolatae</taxon>
        <taxon>Phasmatidae</taxon>
        <taxon>Eurycanthinae</taxon>
        <taxon>Dryococelus</taxon>
    </lineage>
</organism>
<keyword evidence="2" id="KW-1185">Reference proteome</keyword>
<feature type="non-terminal residue" evidence="1">
    <location>
        <position position="118"/>
    </location>
</feature>
<proteinExistence type="predicted"/>
<accession>A0ABQ9HMB5</accession>
<dbReference type="EMBL" id="JARBHB010000004">
    <property type="protein sequence ID" value="KAJ8885294.1"/>
    <property type="molecule type" value="Genomic_DNA"/>
</dbReference>
<name>A0ABQ9HMB5_9NEOP</name>
<reference evidence="1 2" key="1">
    <citation type="submission" date="2023-02" db="EMBL/GenBank/DDBJ databases">
        <title>LHISI_Scaffold_Assembly.</title>
        <authorList>
            <person name="Stuart O.P."/>
            <person name="Cleave R."/>
            <person name="Magrath M.J.L."/>
            <person name="Mikheyev A.S."/>
        </authorList>
    </citation>
    <scope>NUCLEOTIDE SEQUENCE [LARGE SCALE GENOMIC DNA]</scope>
    <source>
        <strain evidence="1">Daus_M_001</strain>
        <tissue evidence="1">Leg muscle</tissue>
    </source>
</reference>
<protein>
    <submittedName>
        <fullName evidence="1">Uncharacterized protein</fullName>
    </submittedName>
</protein>
<evidence type="ECO:0000313" key="2">
    <source>
        <dbReference type="Proteomes" id="UP001159363"/>
    </source>
</evidence>
<gene>
    <name evidence="1" type="ORF">PR048_011491</name>
</gene>
<sequence length="118" mass="14077">MARGFVSKWKQPIFCDFDTKDTRDLVFRVIKKLEEREFIVVAVFPNPSDTKRNVWVFADVSHLIKLPKYNFLDYGMQLRNGTVIRKERISNIIEDKELKLWPKLLDVHLNVKRSARQK</sequence>
<dbReference type="Proteomes" id="UP001159363">
    <property type="component" value="Chromosome X"/>
</dbReference>